<sequence>MESLSFQTPEAWNTDDQYRALGYMRPLAIWAMQWALSIPKPLKQEIKPKAMDDSLIRKHQAGFTRVACLLKLPVEEGSRSVLQAVYDYASKKLGL</sequence>
<accession>A0ACC0Q7T5</accession>
<evidence type="ECO:0000313" key="1">
    <source>
        <dbReference type="EMBL" id="KAI8573287.1"/>
    </source>
</evidence>
<protein>
    <submittedName>
        <fullName evidence="1">Uncharacterized protein</fullName>
    </submittedName>
</protein>
<proteinExistence type="predicted"/>
<evidence type="ECO:0000313" key="2">
    <source>
        <dbReference type="Proteomes" id="UP001062846"/>
    </source>
</evidence>
<gene>
    <name evidence="1" type="ORF">RHMOL_Rhmol01G0266600</name>
</gene>
<keyword evidence="2" id="KW-1185">Reference proteome</keyword>
<reference evidence="1" key="1">
    <citation type="submission" date="2022-02" db="EMBL/GenBank/DDBJ databases">
        <title>Plant Genome Project.</title>
        <authorList>
            <person name="Zhang R.-G."/>
        </authorList>
    </citation>
    <scope>NUCLEOTIDE SEQUENCE</scope>
    <source>
        <strain evidence="1">AT1</strain>
    </source>
</reference>
<name>A0ACC0Q7T5_RHOML</name>
<dbReference type="Proteomes" id="UP001062846">
    <property type="component" value="Chromosome 1"/>
</dbReference>
<dbReference type="EMBL" id="CM046388">
    <property type="protein sequence ID" value="KAI8573287.1"/>
    <property type="molecule type" value="Genomic_DNA"/>
</dbReference>
<comment type="caution">
    <text evidence="1">The sequence shown here is derived from an EMBL/GenBank/DDBJ whole genome shotgun (WGS) entry which is preliminary data.</text>
</comment>
<organism evidence="1 2">
    <name type="scientific">Rhododendron molle</name>
    <name type="common">Chinese azalea</name>
    <name type="synonym">Azalea mollis</name>
    <dbReference type="NCBI Taxonomy" id="49168"/>
    <lineage>
        <taxon>Eukaryota</taxon>
        <taxon>Viridiplantae</taxon>
        <taxon>Streptophyta</taxon>
        <taxon>Embryophyta</taxon>
        <taxon>Tracheophyta</taxon>
        <taxon>Spermatophyta</taxon>
        <taxon>Magnoliopsida</taxon>
        <taxon>eudicotyledons</taxon>
        <taxon>Gunneridae</taxon>
        <taxon>Pentapetalae</taxon>
        <taxon>asterids</taxon>
        <taxon>Ericales</taxon>
        <taxon>Ericaceae</taxon>
        <taxon>Ericoideae</taxon>
        <taxon>Rhodoreae</taxon>
        <taxon>Rhododendron</taxon>
    </lineage>
</organism>